<accession>A0A371DI45</accession>
<dbReference type="OrthoDB" id="3254696at2759"/>
<dbReference type="InterPro" id="IPR052925">
    <property type="entry name" value="Phage_Integrase-like_Recomb"/>
</dbReference>
<dbReference type="SUPFAM" id="SSF56349">
    <property type="entry name" value="DNA breaking-rejoining enzymes"/>
    <property type="match status" value="1"/>
</dbReference>
<dbReference type="Gene3D" id="1.10.443.10">
    <property type="entry name" value="Intergrase catalytic core"/>
    <property type="match status" value="1"/>
</dbReference>
<keyword evidence="4" id="KW-1185">Reference proteome</keyword>
<dbReference type="InterPro" id="IPR013762">
    <property type="entry name" value="Integrase-like_cat_sf"/>
</dbReference>
<dbReference type="InterPro" id="IPR010998">
    <property type="entry name" value="Integrase_recombinase_N"/>
</dbReference>
<proteinExistence type="predicted"/>
<dbReference type="Proteomes" id="UP000256964">
    <property type="component" value="Unassembled WGS sequence"/>
</dbReference>
<dbReference type="PANTHER" id="PTHR34605:SF3">
    <property type="entry name" value="P CELL-TYPE AGGLUTINATION PROTEIN MAP4-LIKE-RELATED"/>
    <property type="match status" value="1"/>
</dbReference>
<dbReference type="GO" id="GO:0003677">
    <property type="term" value="F:DNA binding"/>
    <property type="evidence" value="ECO:0007669"/>
    <property type="project" value="UniProtKB-KW"/>
</dbReference>
<sequence length="404" mass="45182">MPATAFLLRPPSEGSEGRAIREDVGALQLLPSPLRPAVPADQRVFQWRGTRTAPLHTIDHPLILLLALNASHASLRDSTLSSYGAGLRKYHLFCDIFSIREEDRLPASFELLHSFCLWAVAEPSECDTVFAGDIPFEPVSVRSASKYLDAVRAWHLAQGWPPPLTDDHRERINWSLRGLENMQAQRRTRPPRPPVTLHMLGALKSSLDLNDPFEACIWAIASCAFWGLLRFGEATVRSRAAFTPSLHLCREHAFFGKDLDGQDYARLDLPSAKTARPGEVQHVFLVAQDSLCPLEALRNLAAVVPARGRDPLFSWRDSRGDVRPMVRDTALQFINTVFEARGLGSTFGHSFCIGGASFYLSQKVDPEVVRIMGRWKSLAYQVYIRAFEQVASRHVAHLASNYSF</sequence>
<evidence type="ECO:0000313" key="3">
    <source>
        <dbReference type="EMBL" id="RDX52202.1"/>
    </source>
</evidence>
<dbReference type="GO" id="GO:0006310">
    <property type="term" value="P:DNA recombination"/>
    <property type="evidence" value="ECO:0007669"/>
    <property type="project" value="UniProtKB-KW"/>
</dbReference>
<dbReference type="PANTHER" id="PTHR34605">
    <property type="entry name" value="PHAGE_INTEGRASE DOMAIN-CONTAINING PROTEIN"/>
    <property type="match status" value="1"/>
</dbReference>
<name>A0A371DI45_9APHY</name>
<evidence type="ECO:0008006" key="5">
    <source>
        <dbReference type="Google" id="ProtNLM"/>
    </source>
</evidence>
<gene>
    <name evidence="3" type="ORF">OH76DRAFT_1345635</name>
</gene>
<organism evidence="3 4">
    <name type="scientific">Lentinus brumalis</name>
    <dbReference type="NCBI Taxonomy" id="2498619"/>
    <lineage>
        <taxon>Eukaryota</taxon>
        <taxon>Fungi</taxon>
        <taxon>Dikarya</taxon>
        <taxon>Basidiomycota</taxon>
        <taxon>Agaricomycotina</taxon>
        <taxon>Agaricomycetes</taxon>
        <taxon>Polyporales</taxon>
        <taxon>Polyporaceae</taxon>
        <taxon>Lentinus</taxon>
    </lineage>
</organism>
<dbReference type="Gene3D" id="1.10.150.130">
    <property type="match status" value="1"/>
</dbReference>
<dbReference type="InterPro" id="IPR011010">
    <property type="entry name" value="DNA_brk_join_enz"/>
</dbReference>
<keyword evidence="1" id="KW-0238">DNA-binding</keyword>
<dbReference type="SUPFAM" id="SSF47823">
    <property type="entry name" value="lambda integrase-like, N-terminal domain"/>
    <property type="match status" value="1"/>
</dbReference>
<dbReference type="AlphaFoldDB" id="A0A371DI45"/>
<dbReference type="EMBL" id="KZ857391">
    <property type="protein sequence ID" value="RDX52202.1"/>
    <property type="molecule type" value="Genomic_DNA"/>
</dbReference>
<reference evidence="3 4" key="1">
    <citation type="journal article" date="2018" name="Biotechnol. Biofuels">
        <title>Integrative visual omics of the white-rot fungus Polyporus brumalis exposes the biotechnological potential of its oxidative enzymes for delignifying raw plant biomass.</title>
        <authorList>
            <person name="Miyauchi S."/>
            <person name="Rancon A."/>
            <person name="Drula E."/>
            <person name="Hage H."/>
            <person name="Chaduli D."/>
            <person name="Favel A."/>
            <person name="Grisel S."/>
            <person name="Henrissat B."/>
            <person name="Herpoel-Gimbert I."/>
            <person name="Ruiz-Duenas F.J."/>
            <person name="Chevret D."/>
            <person name="Hainaut M."/>
            <person name="Lin J."/>
            <person name="Wang M."/>
            <person name="Pangilinan J."/>
            <person name="Lipzen A."/>
            <person name="Lesage-Meessen L."/>
            <person name="Navarro D."/>
            <person name="Riley R."/>
            <person name="Grigoriev I.V."/>
            <person name="Zhou S."/>
            <person name="Raouche S."/>
            <person name="Rosso M.N."/>
        </authorList>
    </citation>
    <scope>NUCLEOTIDE SEQUENCE [LARGE SCALE GENOMIC DNA]</scope>
    <source>
        <strain evidence="3 4">BRFM 1820</strain>
    </source>
</reference>
<protein>
    <recommendedName>
        <fullName evidence="5">DNA breaking-rejoining enzyme</fullName>
    </recommendedName>
</protein>
<dbReference type="GO" id="GO:0015074">
    <property type="term" value="P:DNA integration"/>
    <property type="evidence" value="ECO:0007669"/>
    <property type="project" value="InterPro"/>
</dbReference>
<evidence type="ECO:0000313" key="4">
    <source>
        <dbReference type="Proteomes" id="UP000256964"/>
    </source>
</evidence>
<keyword evidence="2" id="KW-0233">DNA recombination</keyword>
<evidence type="ECO:0000256" key="1">
    <source>
        <dbReference type="ARBA" id="ARBA00023125"/>
    </source>
</evidence>
<dbReference type="STRING" id="139420.A0A371DI45"/>
<evidence type="ECO:0000256" key="2">
    <source>
        <dbReference type="ARBA" id="ARBA00023172"/>
    </source>
</evidence>